<reference evidence="1 2" key="2">
    <citation type="journal article" date="2024" name="Int. J. Syst. Evol. Microbiol.">
        <title>Promethearchaeum syntrophicum gen. nov., sp. nov., an anaerobic, obligately syntrophic archaeon, the first isolate of the lineage 'Asgard' archaea, and proposal of the new archaeal phylum Promethearchaeota phyl. nov. and kingdom Promethearchaeati regn. nov.</title>
        <authorList>
            <person name="Imachi H."/>
            <person name="Nobu M.K."/>
            <person name="Kato S."/>
            <person name="Takaki Y."/>
            <person name="Miyazaki M."/>
            <person name="Miyata M."/>
            <person name="Ogawara M."/>
            <person name="Saito Y."/>
            <person name="Sakai S."/>
            <person name="Tahara Y.O."/>
            <person name="Takano Y."/>
            <person name="Tasumi E."/>
            <person name="Uematsu K."/>
            <person name="Yoshimura T."/>
            <person name="Itoh T."/>
            <person name="Ohkuma M."/>
            <person name="Takai K."/>
        </authorList>
    </citation>
    <scope>NUCLEOTIDE SEQUENCE [LARGE SCALE GENOMIC DNA]</scope>
    <source>
        <strain evidence="1 2">MK-D1</strain>
    </source>
</reference>
<dbReference type="GeneID" id="41328876"/>
<evidence type="ECO:0000313" key="1">
    <source>
        <dbReference type="EMBL" id="QEE15055.1"/>
    </source>
</evidence>
<name>A0A5B9D7S1_9ARCH</name>
<sequence length="144" mass="16833">MSDAEDELKKIIKTRTSKKSNPICVFIKVREAKDVVDLKMKDLTEGLLELRVSSTNEHFPKWYTHGYLISLSNLRLNYKDVKKKEQILEVLTNPNRIKQPITKQLIAKLDKDFGGILSDGKKLFFKTEKFKKTKDPFKVRMKTM</sequence>
<dbReference type="KEGG" id="psyt:DSAG12_00878"/>
<reference evidence="1 2" key="1">
    <citation type="journal article" date="2020" name="Nature">
        <title>Isolation of an archaeon at the prokaryote-eukaryote interface.</title>
        <authorList>
            <person name="Imachi H."/>
            <person name="Nobu M.K."/>
            <person name="Nakahara N."/>
            <person name="Morono Y."/>
            <person name="Ogawara M."/>
            <person name="Takaki Y."/>
            <person name="Takano Y."/>
            <person name="Uematsu K."/>
            <person name="Ikuta T."/>
            <person name="Ito M."/>
            <person name="Matsui Y."/>
            <person name="Miyazaki M."/>
            <person name="Murata K."/>
            <person name="Saito Y."/>
            <person name="Sakai S."/>
            <person name="Song C."/>
            <person name="Tasumi E."/>
            <person name="Yamanaka Y."/>
            <person name="Yamaguchi T."/>
            <person name="Kamagata Y."/>
            <person name="Tamaki H."/>
            <person name="Takai K."/>
        </authorList>
    </citation>
    <scope>NUCLEOTIDE SEQUENCE [LARGE SCALE GENOMIC DNA]</scope>
    <source>
        <strain evidence="1 2">MK-D1</strain>
    </source>
</reference>
<dbReference type="AlphaFoldDB" id="A0A5B9D7S1"/>
<gene>
    <name evidence="1" type="ORF">DSAG12_00878</name>
</gene>
<keyword evidence="2" id="KW-1185">Reference proteome</keyword>
<dbReference type="Proteomes" id="UP000321408">
    <property type="component" value="Chromosome"/>
</dbReference>
<evidence type="ECO:0000313" key="2">
    <source>
        <dbReference type="Proteomes" id="UP000321408"/>
    </source>
</evidence>
<dbReference type="RefSeq" id="WP_147661980.1">
    <property type="nucleotide sequence ID" value="NZ_CP042905.2"/>
</dbReference>
<accession>A0A5B9D7S1</accession>
<protein>
    <submittedName>
        <fullName evidence="1">Uncharacterized protein</fullName>
    </submittedName>
</protein>
<proteinExistence type="predicted"/>
<organism evidence="1 2">
    <name type="scientific">Promethearchaeum syntrophicum</name>
    <dbReference type="NCBI Taxonomy" id="2594042"/>
    <lineage>
        <taxon>Archaea</taxon>
        <taxon>Promethearchaeati</taxon>
        <taxon>Promethearchaeota</taxon>
        <taxon>Promethearchaeia</taxon>
        <taxon>Promethearchaeales</taxon>
        <taxon>Promethearchaeaceae</taxon>
        <taxon>Promethearchaeum</taxon>
    </lineage>
</organism>
<dbReference type="EMBL" id="CP042905">
    <property type="protein sequence ID" value="QEE15055.1"/>
    <property type="molecule type" value="Genomic_DNA"/>
</dbReference>